<dbReference type="Gene3D" id="3.80.10.10">
    <property type="entry name" value="Ribonuclease Inhibitor"/>
    <property type="match status" value="1"/>
</dbReference>
<proteinExistence type="predicted"/>
<dbReference type="Proteomes" id="UP000594261">
    <property type="component" value="Chromosome 4"/>
</dbReference>
<sequence>MVNLNLGCLCGNTRSSSQLRRLRLLCCYGISDEGMSEVAAKLPLLSKESLEAVGRCCPLLKSIKWNQQWYTAYGLSQIKCNEEAVAIAKNMPELCHLQIIGNKLMNDGLLAILDDDSTDNYEFVADDGSFGEGSDIVCSLDSTYGDEVVDDIHDDESFDDDDDSGYDPTNSY</sequence>
<reference evidence="2 3" key="1">
    <citation type="journal article" date="2016" name="G3 (Bethesda)">
        <title>First Draft Assembly and Annotation of the Genome of a California Endemic Oak Quercus lobata Nee (Fagaceae).</title>
        <authorList>
            <person name="Sork V.L."/>
            <person name="Fitz-Gibbon S.T."/>
            <person name="Puiu D."/>
            <person name="Crepeau M."/>
            <person name="Gugger P.F."/>
            <person name="Sherman R."/>
            <person name="Stevens K."/>
            <person name="Langley C.H."/>
            <person name="Pellegrini M."/>
            <person name="Salzberg S.L."/>
        </authorList>
    </citation>
    <scope>NUCLEOTIDE SEQUENCE [LARGE SCALE GENOMIC DNA]</scope>
    <source>
        <strain evidence="2 3">cv. SW786</strain>
    </source>
</reference>
<dbReference type="EnsemblPlants" id="QL04p089162:mrna">
    <property type="protein sequence ID" value="QL04p089162:mrna"/>
    <property type="gene ID" value="QL04p089162"/>
</dbReference>
<dbReference type="Gramene" id="QL04p089162:mrna">
    <property type="protein sequence ID" value="QL04p089162:mrna"/>
    <property type="gene ID" value="QL04p089162"/>
</dbReference>
<feature type="region of interest" description="Disordered" evidence="1">
    <location>
        <begin position="152"/>
        <end position="172"/>
    </location>
</feature>
<dbReference type="AlphaFoldDB" id="A0A7N2LLF2"/>
<protein>
    <submittedName>
        <fullName evidence="2">Uncharacterized protein</fullName>
    </submittedName>
</protein>
<dbReference type="InterPro" id="IPR032675">
    <property type="entry name" value="LRR_dom_sf"/>
</dbReference>
<name>A0A7N2LLF2_QUELO</name>
<dbReference type="PANTHER" id="PTHR38926">
    <property type="entry name" value="F-BOX DOMAIN CONTAINING PROTEIN, EXPRESSED"/>
    <property type="match status" value="1"/>
</dbReference>
<reference evidence="2" key="2">
    <citation type="submission" date="2021-01" db="UniProtKB">
        <authorList>
            <consortium name="EnsemblPlants"/>
        </authorList>
    </citation>
    <scope>IDENTIFICATION</scope>
</reference>
<dbReference type="EMBL" id="LRBV02000004">
    <property type="status" value="NOT_ANNOTATED_CDS"/>
    <property type="molecule type" value="Genomic_DNA"/>
</dbReference>
<evidence type="ECO:0000256" key="1">
    <source>
        <dbReference type="SAM" id="MobiDB-lite"/>
    </source>
</evidence>
<evidence type="ECO:0000313" key="2">
    <source>
        <dbReference type="EnsemblPlants" id="QL04p089162:mrna"/>
    </source>
</evidence>
<evidence type="ECO:0000313" key="3">
    <source>
        <dbReference type="Proteomes" id="UP000594261"/>
    </source>
</evidence>
<keyword evidence="3" id="KW-1185">Reference proteome</keyword>
<accession>A0A7N2LLF2</accession>
<organism evidence="2 3">
    <name type="scientific">Quercus lobata</name>
    <name type="common">Valley oak</name>
    <dbReference type="NCBI Taxonomy" id="97700"/>
    <lineage>
        <taxon>Eukaryota</taxon>
        <taxon>Viridiplantae</taxon>
        <taxon>Streptophyta</taxon>
        <taxon>Embryophyta</taxon>
        <taxon>Tracheophyta</taxon>
        <taxon>Spermatophyta</taxon>
        <taxon>Magnoliopsida</taxon>
        <taxon>eudicotyledons</taxon>
        <taxon>Gunneridae</taxon>
        <taxon>Pentapetalae</taxon>
        <taxon>rosids</taxon>
        <taxon>fabids</taxon>
        <taxon>Fagales</taxon>
        <taxon>Fagaceae</taxon>
        <taxon>Quercus</taxon>
    </lineage>
</organism>
<feature type="compositionally biased region" description="Acidic residues" evidence="1">
    <location>
        <begin position="152"/>
        <end position="165"/>
    </location>
</feature>
<dbReference type="PANTHER" id="PTHR38926:SF2">
    <property type="entry name" value="F-BOX_LRR-REPEAT PROTEIN 21-RELATED"/>
    <property type="match status" value="1"/>
</dbReference>
<dbReference type="InParanoid" id="A0A7N2LLF2"/>